<dbReference type="AlphaFoldDB" id="A0A4Q0P5L7"/>
<reference evidence="1 2" key="1">
    <citation type="submission" date="2018-07" db="EMBL/GenBank/DDBJ databases">
        <title>Leeuwenhoekiella genomics.</title>
        <authorList>
            <person name="Tahon G."/>
            <person name="Willems A."/>
        </authorList>
    </citation>
    <scope>NUCLEOTIDE SEQUENCE [LARGE SCALE GENOMIC DNA]</scope>
    <source>
        <strain evidence="1 2">LMG 22550</strain>
    </source>
</reference>
<dbReference type="EMBL" id="QOVM01000004">
    <property type="protein sequence ID" value="RXG21927.1"/>
    <property type="molecule type" value="Genomic_DNA"/>
</dbReference>
<gene>
    <name evidence="1" type="ORF">DSM00_1991</name>
</gene>
<dbReference type="RefSeq" id="WP_206633800.1">
    <property type="nucleotide sequence ID" value="NZ_QOVM01000004.1"/>
</dbReference>
<dbReference type="Proteomes" id="UP000289238">
    <property type="component" value="Unassembled WGS sequence"/>
</dbReference>
<comment type="caution">
    <text evidence="1">The sequence shown here is derived from an EMBL/GenBank/DDBJ whole genome shotgun (WGS) entry which is preliminary data.</text>
</comment>
<accession>A0A4Q0P5L7</accession>
<name>A0A4Q0P5L7_9FLAO</name>
<proteinExistence type="predicted"/>
<sequence length="68" mass="7597">MDRAVTNIEGISDGGVALIAYGKLQLEDVSKRGGLEIENGLLRYCELDTLALVMILEYFREVIKPLNR</sequence>
<evidence type="ECO:0000313" key="1">
    <source>
        <dbReference type="EMBL" id="RXG21927.1"/>
    </source>
</evidence>
<protein>
    <recommendedName>
        <fullName evidence="3">STAS domain-containing protein</fullName>
    </recommendedName>
</protein>
<keyword evidence="2" id="KW-1185">Reference proteome</keyword>
<evidence type="ECO:0008006" key="3">
    <source>
        <dbReference type="Google" id="ProtNLM"/>
    </source>
</evidence>
<evidence type="ECO:0000313" key="2">
    <source>
        <dbReference type="Proteomes" id="UP000289238"/>
    </source>
</evidence>
<organism evidence="1 2">
    <name type="scientific">Leeuwenhoekiella aequorea</name>
    <dbReference type="NCBI Taxonomy" id="283736"/>
    <lineage>
        <taxon>Bacteria</taxon>
        <taxon>Pseudomonadati</taxon>
        <taxon>Bacteroidota</taxon>
        <taxon>Flavobacteriia</taxon>
        <taxon>Flavobacteriales</taxon>
        <taxon>Flavobacteriaceae</taxon>
        <taxon>Leeuwenhoekiella</taxon>
    </lineage>
</organism>